<dbReference type="InterPro" id="IPR039425">
    <property type="entry name" value="RNA_pol_sigma-70-like"/>
</dbReference>
<dbReference type="Pfam" id="PF08281">
    <property type="entry name" value="Sigma70_r4_2"/>
    <property type="match status" value="1"/>
</dbReference>
<dbReference type="SUPFAM" id="SSF88659">
    <property type="entry name" value="Sigma3 and sigma4 domains of RNA polymerase sigma factors"/>
    <property type="match status" value="1"/>
</dbReference>
<keyword evidence="2" id="KW-0731">Sigma factor</keyword>
<dbReference type="Gene3D" id="1.10.10.10">
    <property type="entry name" value="Winged helix-like DNA-binding domain superfamily/Winged helix DNA-binding domain"/>
    <property type="match status" value="1"/>
</dbReference>
<comment type="caution">
    <text evidence="6">The sequence shown here is derived from an EMBL/GenBank/DDBJ whole genome shotgun (WGS) entry which is preliminary data.</text>
</comment>
<evidence type="ECO:0000256" key="1">
    <source>
        <dbReference type="ARBA" id="ARBA00023015"/>
    </source>
</evidence>
<dbReference type="InterPro" id="IPR036388">
    <property type="entry name" value="WH-like_DNA-bd_sf"/>
</dbReference>
<evidence type="ECO:0000256" key="2">
    <source>
        <dbReference type="ARBA" id="ARBA00023082"/>
    </source>
</evidence>
<dbReference type="InterPro" id="IPR013249">
    <property type="entry name" value="RNA_pol_sigma70_r4_t2"/>
</dbReference>
<dbReference type="EMBL" id="BARS01053193">
    <property type="protein sequence ID" value="GAG49496.1"/>
    <property type="molecule type" value="Genomic_DNA"/>
</dbReference>
<evidence type="ECO:0000313" key="6">
    <source>
        <dbReference type="EMBL" id="GAG49496.1"/>
    </source>
</evidence>
<keyword evidence="3" id="KW-0238">DNA-binding</keyword>
<evidence type="ECO:0000256" key="3">
    <source>
        <dbReference type="ARBA" id="ARBA00023125"/>
    </source>
</evidence>
<keyword evidence="4" id="KW-0804">Transcription</keyword>
<dbReference type="PANTHER" id="PTHR43133">
    <property type="entry name" value="RNA POLYMERASE ECF-TYPE SIGMA FACTO"/>
    <property type="match status" value="1"/>
</dbReference>
<dbReference type="PANTHER" id="PTHR43133:SF8">
    <property type="entry name" value="RNA POLYMERASE SIGMA FACTOR HI_1459-RELATED"/>
    <property type="match status" value="1"/>
</dbReference>
<proteinExistence type="predicted"/>
<protein>
    <recommendedName>
        <fullName evidence="5">RNA polymerase sigma factor 70 region 4 type 2 domain-containing protein</fullName>
    </recommendedName>
</protein>
<evidence type="ECO:0000256" key="4">
    <source>
        <dbReference type="ARBA" id="ARBA00023163"/>
    </source>
</evidence>
<keyword evidence="1" id="KW-0805">Transcription regulation</keyword>
<gene>
    <name evidence="6" type="ORF">S01H1_78968</name>
</gene>
<feature type="non-terminal residue" evidence="6">
    <location>
        <position position="1"/>
    </location>
</feature>
<dbReference type="AlphaFoldDB" id="X0ZMU8"/>
<sequence length="111" mass="12334">RKRALTGGLEFAALPPSGDQSASLSLESEEAGQLKEKVWAAVDRLSTPQRATILLFYRHELGCQVIARILELPIATVKSHLHRARNRLREMLESLSDQDLAQFRNLSGRAG</sequence>
<name>X0ZMU8_9ZZZZ</name>
<dbReference type="GO" id="GO:0006352">
    <property type="term" value="P:DNA-templated transcription initiation"/>
    <property type="evidence" value="ECO:0007669"/>
    <property type="project" value="InterPro"/>
</dbReference>
<dbReference type="GO" id="GO:0016987">
    <property type="term" value="F:sigma factor activity"/>
    <property type="evidence" value="ECO:0007669"/>
    <property type="project" value="UniProtKB-KW"/>
</dbReference>
<dbReference type="GO" id="GO:0003677">
    <property type="term" value="F:DNA binding"/>
    <property type="evidence" value="ECO:0007669"/>
    <property type="project" value="UniProtKB-KW"/>
</dbReference>
<accession>X0ZMU8</accession>
<organism evidence="6">
    <name type="scientific">marine sediment metagenome</name>
    <dbReference type="NCBI Taxonomy" id="412755"/>
    <lineage>
        <taxon>unclassified sequences</taxon>
        <taxon>metagenomes</taxon>
        <taxon>ecological metagenomes</taxon>
    </lineage>
</organism>
<evidence type="ECO:0000259" key="5">
    <source>
        <dbReference type="Pfam" id="PF08281"/>
    </source>
</evidence>
<reference evidence="6" key="1">
    <citation type="journal article" date="2014" name="Front. Microbiol.">
        <title>High frequency of phylogenetically diverse reductive dehalogenase-homologous genes in deep subseafloor sedimentary metagenomes.</title>
        <authorList>
            <person name="Kawai M."/>
            <person name="Futagami T."/>
            <person name="Toyoda A."/>
            <person name="Takaki Y."/>
            <person name="Nishi S."/>
            <person name="Hori S."/>
            <person name="Arai W."/>
            <person name="Tsubouchi T."/>
            <person name="Morono Y."/>
            <person name="Uchiyama I."/>
            <person name="Ito T."/>
            <person name="Fujiyama A."/>
            <person name="Inagaki F."/>
            <person name="Takami H."/>
        </authorList>
    </citation>
    <scope>NUCLEOTIDE SEQUENCE</scope>
    <source>
        <strain evidence="6">Expedition CK06-06</strain>
    </source>
</reference>
<dbReference type="InterPro" id="IPR013324">
    <property type="entry name" value="RNA_pol_sigma_r3/r4-like"/>
</dbReference>
<feature type="domain" description="RNA polymerase sigma factor 70 region 4 type 2" evidence="5">
    <location>
        <begin position="36"/>
        <end position="88"/>
    </location>
</feature>